<protein>
    <submittedName>
        <fullName evidence="1">Uncharacterized protein</fullName>
    </submittedName>
</protein>
<dbReference type="AlphaFoldDB" id="E0SR75"/>
<accession>E0SR75</accession>
<dbReference type="Proteomes" id="UP000001304">
    <property type="component" value="Chromosome"/>
</dbReference>
<evidence type="ECO:0000313" key="2">
    <source>
        <dbReference type="Proteomes" id="UP000001304"/>
    </source>
</evidence>
<keyword evidence="2" id="KW-1185">Reference proteome</keyword>
<gene>
    <name evidence="1" type="ordered locus">Igag_0383</name>
</gene>
<dbReference type="STRING" id="583356.Igag_0383"/>
<dbReference type="EMBL" id="CP002098">
    <property type="protein sequence ID" value="ADM27224.1"/>
    <property type="molecule type" value="Genomic_DNA"/>
</dbReference>
<name>E0SR75_IGNAA</name>
<dbReference type="KEGG" id="iag:Igag_0383"/>
<sequence length="130" mass="15036">MSCVEIETVSEILKKLGFSRLKEPVIIIGLNPYTFVELNRGSFYVCSNSASLKKLISEKAKEFGKSDVLCVSTIYIVNNVTDEWIARYRIELMYQEEIDDTDIIAILRSEHKSFFRKKCIPLSDIFKEIK</sequence>
<dbReference type="HOGENOM" id="CLU_1933236_0_0_2"/>
<proteinExistence type="predicted"/>
<evidence type="ECO:0000313" key="1">
    <source>
        <dbReference type="EMBL" id="ADM27224.1"/>
    </source>
</evidence>
<organism evidence="1 2">
    <name type="scientific">Ignisphaera aggregans (strain DSM 17230 / JCM 13409 / AQ1.S1)</name>
    <dbReference type="NCBI Taxonomy" id="583356"/>
    <lineage>
        <taxon>Archaea</taxon>
        <taxon>Thermoproteota</taxon>
        <taxon>Thermoprotei</taxon>
        <taxon>Desulfurococcales</taxon>
        <taxon>Desulfurococcaceae</taxon>
        <taxon>Ignisphaera</taxon>
    </lineage>
</organism>
<dbReference type="BioCyc" id="IAGG583356:GHAH-388-MONOMER"/>
<reference evidence="1 2" key="1">
    <citation type="journal article" date="2010" name="Stand. Genomic Sci.">
        <title>Complete genome sequence of Ignisphaera aggregans type strain (AQ1.S1).</title>
        <authorList>
            <person name="Goker M."/>
            <person name="Held B."/>
            <person name="Lapidus A."/>
            <person name="Nolan M."/>
            <person name="Spring S."/>
            <person name="Yasawong M."/>
            <person name="Lucas S."/>
            <person name="Glavina Del Rio T."/>
            <person name="Tice H."/>
            <person name="Cheng J.F."/>
            <person name="Goodwin L."/>
            <person name="Tapia R."/>
            <person name="Pitluck S."/>
            <person name="Liolios K."/>
            <person name="Ivanova N."/>
            <person name="Mavromatis K."/>
            <person name="Mikhailova N."/>
            <person name="Pati A."/>
            <person name="Chen A."/>
            <person name="Palaniappan K."/>
            <person name="Brambilla E."/>
            <person name="Land M."/>
            <person name="Hauser L."/>
            <person name="Chang Y.J."/>
            <person name="Jeffries C.D."/>
            <person name="Brettin T."/>
            <person name="Detter J.C."/>
            <person name="Han C."/>
            <person name="Rohde M."/>
            <person name="Sikorski J."/>
            <person name="Woyke T."/>
            <person name="Bristow J."/>
            <person name="Eisen J.A."/>
            <person name="Markowitz V."/>
            <person name="Hugenholtz P."/>
            <person name="Kyrpides N.C."/>
            <person name="Klenk H.P."/>
        </authorList>
    </citation>
    <scope>NUCLEOTIDE SEQUENCE [LARGE SCALE GENOMIC DNA]</scope>
    <source>
        <strain evidence="2">DSM 17230 / JCM 13409 / AQ1.S1</strain>
    </source>
</reference>